<sequence>MDKLTGHVQTGLINGKISGRVMEPMETESRSVPLWRPWTVTVSHKRRSTVSHKPYTRPDGSSRVDKYSKCDQISHPVKLFWPKSQCFDYLYRDAETLLRNYPVQATICLYEDSSSDEDSDSEDEKDNE</sequence>
<feature type="region of interest" description="Disordered" evidence="5">
    <location>
        <begin position="47"/>
        <end position="66"/>
    </location>
</feature>
<dbReference type="Proteomes" id="UP000824540">
    <property type="component" value="Unassembled WGS sequence"/>
</dbReference>
<evidence type="ECO:0000256" key="2">
    <source>
        <dbReference type="ARBA" id="ARBA00006944"/>
    </source>
</evidence>
<reference evidence="6" key="1">
    <citation type="thesis" date="2021" institute="BYU ScholarsArchive" country="Provo, UT, USA">
        <title>Applications of and Algorithms for Genome Assembly and Genomic Analyses with an Emphasis on Marine Teleosts.</title>
        <authorList>
            <person name="Pickett B.D."/>
        </authorList>
    </citation>
    <scope>NUCLEOTIDE SEQUENCE</scope>
    <source>
        <strain evidence="6">HI-2016</strain>
    </source>
</reference>
<comment type="subcellular location">
    <subcellularLocation>
        <location evidence="1">Nucleus</location>
    </subcellularLocation>
</comment>
<accession>A0A8T2NT28</accession>
<dbReference type="Pfam" id="PF14998">
    <property type="entry name" value="Ripply"/>
    <property type="match status" value="1"/>
</dbReference>
<dbReference type="PANTHER" id="PTHR16770">
    <property type="entry name" value="PROTEIN RIPPLY-LIKE"/>
    <property type="match status" value="1"/>
</dbReference>
<evidence type="ECO:0000256" key="5">
    <source>
        <dbReference type="SAM" id="MobiDB-lite"/>
    </source>
</evidence>
<evidence type="ECO:0000313" key="7">
    <source>
        <dbReference type="Proteomes" id="UP000824540"/>
    </source>
</evidence>
<dbReference type="GO" id="GO:0000122">
    <property type="term" value="P:negative regulation of transcription by RNA polymerase II"/>
    <property type="evidence" value="ECO:0007669"/>
    <property type="project" value="TreeGrafter"/>
</dbReference>
<keyword evidence="7" id="KW-1185">Reference proteome</keyword>
<keyword evidence="4" id="KW-0539">Nucleus</keyword>
<comment type="caution">
    <text evidence="6">The sequence shown here is derived from an EMBL/GenBank/DDBJ whole genome shotgun (WGS) entry which is preliminary data.</text>
</comment>
<protein>
    <recommendedName>
        <fullName evidence="8">Protein ripply2</fullName>
    </recommendedName>
</protein>
<evidence type="ECO:0000256" key="4">
    <source>
        <dbReference type="ARBA" id="ARBA00023242"/>
    </source>
</evidence>
<name>A0A8T2NT28_9TELE</name>
<evidence type="ECO:0000256" key="1">
    <source>
        <dbReference type="ARBA" id="ARBA00004123"/>
    </source>
</evidence>
<evidence type="ECO:0000313" key="6">
    <source>
        <dbReference type="EMBL" id="KAG9342706.1"/>
    </source>
</evidence>
<dbReference type="EMBL" id="JAFBMS010000026">
    <property type="protein sequence ID" value="KAG9342706.1"/>
    <property type="molecule type" value="Genomic_DNA"/>
</dbReference>
<gene>
    <name evidence="6" type="ORF">JZ751_015568</name>
</gene>
<dbReference type="OrthoDB" id="5978888at2759"/>
<dbReference type="GO" id="GO:0009880">
    <property type="term" value="P:embryonic pattern specification"/>
    <property type="evidence" value="ECO:0007669"/>
    <property type="project" value="TreeGrafter"/>
</dbReference>
<comment type="similarity">
    <text evidence="2">Belongs to the ripply family.</text>
</comment>
<keyword evidence="3" id="KW-0217">Developmental protein</keyword>
<organism evidence="6 7">
    <name type="scientific">Albula glossodonta</name>
    <name type="common">roundjaw bonefish</name>
    <dbReference type="NCBI Taxonomy" id="121402"/>
    <lineage>
        <taxon>Eukaryota</taxon>
        <taxon>Metazoa</taxon>
        <taxon>Chordata</taxon>
        <taxon>Craniata</taxon>
        <taxon>Vertebrata</taxon>
        <taxon>Euteleostomi</taxon>
        <taxon>Actinopterygii</taxon>
        <taxon>Neopterygii</taxon>
        <taxon>Teleostei</taxon>
        <taxon>Albuliformes</taxon>
        <taxon>Albulidae</taxon>
        <taxon>Albula</taxon>
    </lineage>
</organism>
<proteinExistence type="inferred from homology"/>
<dbReference type="InterPro" id="IPR028127">
    <property type="entry name" value="Ripply_fam"/>
</dbReference>
<dbReference type="PANTHER" id="PTHR16770:SF3">
    <property type="entry name" value="PROTEIN RIPPLY2"/>
    <property type="match status" value="1"/>
</dbReference>
<dbReference type="GO" id="GO:0005634">
    <property type="term" value="C:nucleus"/>
    <property type="evidence" value="ECO:0007669"/>
    <property type="project" value="UniProtKB-SubCell"/>
</dbReference>
<evidence type="ECO:0008006" key="8">
    <source>
        <dbReference type="Google" id="ProtNLM"/>
    </source>
</evidence>
<dbReference type="AlphaFoldDB" id="A0A8T2NT28"/>
<evidence type="ECO:0000256" key="3">
    <source>
        <dbReference type="ARBA" id="ARBA00022473"/>
    </source>
</evidence>